<feature type="region of interest" description="Disordered" evidence="1">
    <location>
        <begin position="266"/>
        <end position="287"/>
    </location>
</feature>
<dbReference type="PANTHER" id="PTHR15503">
    <property type="entry name" value="LDOC1 RELATED"/>
    <property type="match status" value="1"/>
</dbReference>
<feature type="domain" description="Retrotransposon gag" evidence="2">
    <location>
        <begin position="133"/>
        <end position="229"/>
    </location>
</feature>
<dbReference type="Proteomes" id="UP000078561">
    <property type="component" value="Unassembled WGS sequence"/>
</dbReference>
<evidence type="ECO:0000259" key="2">
    <source>
        <dbReference type="Pfam" id="PF03732"/>
    </source>
</evidence>
<dbReference type="PANTHER" id="PTHR15503:SF22">
    <property type="entry name" value="TRANSPOSON TY3-I GAG POLYPROTEIN"/>
    <property type="match status" value="1"/>
</dbReference>
<sequence length="408" mass="45532">MGKYNVILGDLLRRVNEIQTISPENETLKRSLETLEHRLIVTEGGLDHTNHYVTEQDSDDHRRIYDHLATNYLSVSGSPGVTVTNEPKPRIKVKEPMVFSGRPRECNVFFSQLSLCFAVNQHLYPSDFSEVLFATSYLVGNAFAYMQPFLSKRDKNEEPPEILTNFATFKQVLTGAFGDPNPVVNAGAALRALKQNGPASVYVTEFRRLSMLLSWNEAALISHFIVGLKDGIQDELGRRDLIDNLDELVGTTIDIINRIYQRNRLRKQQPGHGHSKPSTSSNHLNGAQPLNLSVVNCPKKKQENVSTMAFLHTDDSDLESDIDYDSLPEDYYGGIEELANLGDGAMDETSDDDLIDLNGDNLIDLDEPADNQRILAQAIVSSMVILDSDSEYESDSDDDSCCTRLMVG</sequence>
<accession>A0A168QGR2</accession>
<dbReference type="EMBL" id="LT554414">
    <property type="protein sequence ID" value="SAM04664.1"/>
    <property type="molecule type" value="Genomic_DNA"/>
</dbReference>
<reference evidence="3" key="1">
    <citation type="submission" date="2016-04" db="EMBL/GenBank/DDBJ databases">
        <authorList>
            <person name="Evans L.H."/>
            <person name="Alamgir A."/>
            <person name="Owens N."/>
            <person name="Weber N.D."/>
            <person name="Virtaneva K."/>
            <person name="Barbian K."/>
            <person name="Babar A."/>
            <person name="Rosenke K."/>
        </authorList>
    </citation>
    <scope>NUCLEOTIDE SEQUENCE [LARGE SCALE GENOMIC DNA]</scope>
    <source>
        <strain evidence="3">CBS 101.48</strain>
    </source>
</reference>
<dbReference type="AlphaFoldDB" id="A0A168QGR2"/>
<name>A0A168QGR2_ABSGL</name>
<protein>
    <recommendedName>
        <fullName evidence="2">Retrotransposon gag domain-containing protein</fullName>
    </recommendedName>
</protein>
<evidence type="ECO:0000313" key="3">
    <source>
        <dbReference type="EMBL" id="SAM04664.1"/>
    </source>
</evidence>
<dbReference type="InterPro" id="IPR005162">
    <property type="entry name" value="Retrotrans_gag_dom"/>
</dbReference>
<keyword evidence="4" id="KW-1185">Reference proteome</keyword>
<gene>
    <name evidence="3" type="primary">ABSGL_10530.1 scaffold 12026</name>
</gene>
<dbReference type="InParanoid" id="A0A168QGR2"/>
<organism evidence="3">
    <name type="scientific">Absidia glauca</name>
    <name type="common">Pin mould</name>
    <dbReference type="NCBI Taxonomy" id="4829"/>
    <lineage>
        <taxon>Eukaryota</taxon>
        <taxon>Fungi</taxon>
        <taxon>Fungi incertae sedis</taxon>
        <taxon>Mucoromycota</taxon>
        <taxon>Mucoromycotina</taxon>
        <taxon>Mucoromycetes</taxon>
        <taxon>Mucorales</taxon>
        <taxon>Cunninghamellaceae</taxon>
        <taxon>Absidia</taxon>
    </lineage>
</organism>
<dbReference type="InterPro" id="IPR032567">
    <property type="entry name" value="RTL1-rel"/>
</dbReference>
<evidence type="ECO:0000256" key="1">
    <source>
        <dbReference type="SAM" id="MobiDB-lite"/>
    </source>
</evidence>
<feature type="compositionally biased region" description="Basic residues" evidence="1">
    <location>
        <begin position="266"/>
        <end position="275"/>
    </location>
</feature>
<evidence type="ECO:0000313" key="4">
    <source>
        <dbReference type="Proteomes" id="UP000078561"/>
    </source>
</evidence>
<dbReference type="Pfam" id="PF03732">
    <property type="entry name" value="Retrotrans_gag"/>
    <property type="match status" value="1"/>
</dbReference>
<feature type="compositionally biased region" description="Polar residues" evidence="1">
    <location>
        <begin position="276"/>
        <end position="287"/>
    </location>
</feature>
<dbReference type="OrthoDB" id="2266810at2759"/>
<proteinExistence type="predicted"/>